<accession>A0A8S3U3N1</accession>
<gene>
    <name evidence="5" type="ORF">MEDL_52427</name>
</gene>
<feature type="domain" description="Saposin B-type" evidence="4">
    <location>
        <begin position="977"/>
        <end position="1053"/>
    </location>
</feature>
<protein>
    <submittedName>
        <fullName evidence="5">PSAP</fullName>
    </submittedName>
</protein>
<feature type="compositionally biased region" description="Low complexity" evidence="3">
    <location>
        <begin position="768"/>
        <end position="778"/>
    </location>
</feature>
<dbReference type="GO" id="GO:0006665">
    <property type="term" value="P:sphingolipid metabolic process"/>
    <property type="evidence" value="ECO:0007669"/>
    <property type="project" value="InterPro"/>
</dbReference>
<evidence type="ECO:0000313" key="5">
    <source>
        <dbReference type="EMBL" id="CAG2240103.1"/>
    </source>
</evidence>
<evidence type="ECO:0000259" key="4">
    <source>
        <dbReference type="PROSITE" id="PS50015"/>
    </source>
</evidence>
<sequence length="1053" mass="116581">MNWESWQDCIDCAKAEGVLTDICNRLTANADTCLAFVKDNIGKVFSKLSDGLDPEQICISLKVCPSLEQDFLTKVLPAPVSNDVLPVSNDVLSVSQDVIPNEINEITQDIGANFPMLRKTLNNKSEDAINATLEEICNELPGQLGALCQKFEPLLLKALVDEFSAEKACKAIKVCTAEDAFIVHEHVLSCKDCKEIMEGFAGETGIQVCLQMAGICGKSKTHIHHELTNSVEPENFEEPSGVAECTLCKFVMREVDNILSANKSEAAVNASLQQICNSLPDQLQGLCQQFAPILLIAIKNGLDPNMACTTIKLCNNEDDYDMVEKIEFDYDLVQKEALEKYEKEEEINAKASIGCTLCKFIIQEIDHFIVTNESSAAINATVYNLCSKLPAPLDKLCYGYAPVIVQDVVSGFDPELTCEKVKLCTNDSIAMTKDFPSSNIEEVMIKAGPECAICKLIVQEIDSFIAKNETASQINATVYAFCGKLPGPLTSLCMTYAPIIVNDVVLGFDPEKTCEKVKLCTNDSILLSPKSEAKKIEKKIKEKVEAGPECAICKLIVQEIDSFIAKNETASQINATVYAFCGKLPAPLTSLCMTYAPIIVNDVVLGFDPEKTCEKVKLCTNDKKVEASPGCTLCKFIVQAVSNYTTQNQSAAAINASVYQVCNELPALLKNLCQTYAPIIINDITAGFDPEQTCEKVKLCSNGSLSDESITLESIKELKNVKPSPGAVVTTASLMSTDQFHSTTNLTEETAHTSKKRKPRDEDMEDNTTAPATAPAPTTITIQEKNLAHFRTLRKLNIKFIRSIPKYTKSKTILQKEITNCHVANVMVLWSSLLPQKYNPEKFGNLICKAACPVARRRRSVDETPQIFLEFMKAAKMTKTWRCDLCEWIIEAINAYVQTNITEQSLEDYMNDICHFMPEPFKDECMKSVPEIIKELSHGFDEDVLCQHYIPDECNGSFVAALDKPVAAFFDDQKKDKDAQCEICKQIIKYIDGNLNHDKNEVKMYVDDVCERLPSPTNKACKSFAATEMEEILLKIINKILSPEDVCHMITVC</sequence>
<dbReference type="Pfam" id="PF05184">
    <property type="entry name" value="SapB_1"/>
    <property type="match status" value="6"/>
</dbReference>
<keyword evidence="2" id="KW-0325">Glycoprotein</keyword>
<feature type="domain" description="Saposin B-type" evidence="4">
    <location>
        <begin position="627"/>
        <end position="704"/>
    </location>
</feature>
<evidence type="ECO:0000256" key="3">
    <source>
        <dbReference type="SAM" id="MobiDB-lite"/>
    </source>
</evidence>
<proteinExistence type="predicted"/>
<dbReference type="SMART" id="SM00741">
    <property type="entry name" value="SapB"/>
    <property type="match status" value="9"/>
</dbReference>
<dbReference type="InterPro" id="IPR051428">
    <property type="entry name" value="Sphingo_Act-Surfact_Prot"/>
</dbReference>
<evidence type="ECO:0000313" key="6">
    <source>
        <dbReference type="Proteomes" id="UP000683360"/>
    </source>
</evidence>
<dbReference type="GO" id="GO:0016020">
    <property type="term" value="C:membrane"/>
    <property type="evidence" value="ECO:0007669"/>
    <property type="project" value="GOC"/>
</dbReference>
<feature type="region of interest" description="Disordered" evidence="3">
    <location>
        <begin position="741"/>
        <end position="778"/>
    </location>
</feature>
<feature type="domain" description="Saposin B-type" evidence="4">
    <location>
        <begin position="447"/>
        <end position="524"/>
    </location>
</feature>
<reference evidence="5" key="1">
    <citation type="submission" date="2021-03" db="EMBL/GenBank/DDBJ databases">
        <authorList>
            <person name="Bekaert M."/>
        </authorList>
    </citation>
    <scope>NUCLEOTIDE SEQUENCE</scope>
</reference>
<evidence type="ECO:0000256" key="1">
    <source>
        <dbReference type="ARBA" id="ARBA00023157"/>
    </source>
</evidence>
<dbReference type="EMBL" id="CAJPWZ010002548">
    <property type="protein sequence ID" value="CAG2240103.1"/>
    <property type="molecule type" value="Genomic_DNA"/>
</dbReference>
<dbReference type="OrthoDB" id="69496at2759"/>
<dbReference type="InterPro" id="IPR007856">
    <property type="entry name" value="SapB_1"/>
</dbReference>
<keyword evidence="1" id="KW-1015">Disulfide bond</keyword>
<dbReference type="SUPFAM" id="SSF47862">
    <property type="entry name" value="Saposin"/>
    <property type="match status" value="9"/>
</dbReference>
<dbReference type="PANTHER" id="PTHR11480">
    <property type="entry name" value="SAPOSIN-RELATED"/>
    <property type="match status" value="1"/>
</dbReference>
<organism evidence="5 6">
    <name type="scientific">Mytilus edulis</name>
    <name type="common">Blue mussel</name>
    <dbReference type="NCBI Taxonomy" id="6550"/>
    <lineage>
        <taxon>Eukaryota</taxon>
        <taxon>Metazoa</taxon>
        <taxon>Spiralia</taxon>
        <taxon>Lophotrochozoa</taxon>
        <taxon>Mollusca</taxon>
        <taxon>Bivalvia</taxon>
        <taxon>Autobranchia</taxon>
        <taxon>Pteriomorphia</taxon>
        <taxon>Mytilida</taxon>
        <taxon>Mytiloidea</taxon>
        <taxon>Mytilidae</taxon>
        <taxon>Mytilinae</taxon>
        <taxon>Mytilus</taxon>
    </lineage>
</organism>
<feature type="domain" description="Saposin B-type" evidence="4">
    <location>
        <begin position="879"/>
        <end position="958"/>
    </location>
</feature>
<dbReference type="InterPro" id="IPR011001">
    <property type="entry name" value="Saposin-like"/>
</dbReference>
<keyword evidence="6" id="KW-1185">Reference proteome</keyword>
<dbReference type="PRINTS" id="PR01797">
    <property type="entry name" value="SAPOSIN"/>
</dbReference>
<feature type="domain" description="Saposin B-type" evidence="4">
    <location>
        <begin position="351"/>
        <end position="428"/>
    </location>
</feature>
<feature type="domain" description="Saposin B-type" evidence="4">
    <location>
        <begin position="546"/>
        <end position="623"/>
    </location>
</feature>
<dbReference type="Gene3D" id="1.10.225.10">
    <property type="entry name" value="Saposin-like"/>
    <property type="match status" value="9"/>
</dbReference>
<comment type="caution">
    <text evidence="5">The sequence shown here is derived from an EMBL/GenBank/DDBJ whole genome shotgun (WGS) entry which is preliminary data.</text>
</comment>
<name>A0A8S3U3N1_MYTED</name>
<dbReference type="AlphaFoldDB" id="A0A8S3U3N1"/>
<dbReference type="Proteomes" id="UP000683360">
    <property type="component" value="Unassembled WGS sequence"/>
</dbReference>
<feature type="domain" description="Saposin B-type" evidence="4">
    <location>
        <begin position="241"/>
        <end position="318"/>
    </location>
</feature>
<evidence type="ECO:0000256" key="2">
    <source>
        <dbReference type="ARBA" id="ARBA00023180"/>
    </source>
</evidence>
<dbReference type="PROSITE" id="PS50015">
    <property type="entry name" value="SAP_B"/>
    <property type="match status" value="7"/>
</dbReference>
<dbReference type="InterPro" id="IPR008139">
    <property type="entry name" value="SaposinB_dom"/>
</dbReference>
<dbReference type="InterPro" id="IPR008373">
    <property type="entry name" value="Saposin"/>
</dbReference>
<dbReference type="GO" id="GO:0005764">
    <property type="term" value="C:lysosome"/>
    <property type="evidence" value="ECO:0007669"/>
    <property type="project" value="InterPro"/>
</dbReference>